<dbReference type="GO" id="GO:0005886">
    <property type="term" value="C:plasma membrane"/>
    <property type="evidence" value="ECO:0007669"/>
    <property type="project" value="TreeGrafter"/>
</dbReference>
<gene>
    <name evidence="6" type="ORF">GZH52_12545</name>
</gene>
<dbReference type="EMBL" id="JAAGAA010000011">
    <property type="protein sequence ID" value="NDV13609.1"/>
    <property type="molecule type" value="Genomic_DNA"/>
</dbReference>
<dbReference type="PANTHER" id="PTHR45138">
    <property type="entry name" value="REGULATORY COMPONENTS OF SENSORY TRANSDUCTION SYSTEM"/>
    <property type="match status" value="1"/>
</dbReference>
<organism evidence="6 7">
    <name type="scientific">Crenobacter caeni</name>
    <dbReference type="NCBI Taxonomy" id="2705474"/>
    <lineage>
        <taxon>Bacteria</taxon>
        <taxon>Pseudomonadati</taxon>
        <taxon>Pseudomonadota</taxon>
        <taxon>Betaproteobacteria</taxon>
        <taxon>Neisseriales</taxon>
        <taxon>Neisseriaceae</taxon>
        <taxon>Crenobacter</taxon>
    </lineage>
</organism>
<dbReference type="PANTHER" id="PTHR45138:SF9">
    <property type="entry name" value="DIGUANYLATE CYCLASE DGCM-RELATED"/>
    <property type="match status" value="1"/>
</dbReference>
<dbReference type="SUPFAM" id="SSF55073">
    <property type="entry name" value="Nucleotide cyclase"/>
    <property type="match status" value="1"/>
</dbReference>
<name>A0A6B2KUD2_9NEIS</name>
<dbReference type="GO" id="GO:0043709">
    <property type="term" value="P:cell adhesion involved in single-species biofilm formation"/>
    <property type="evidence" value="ECO:0007669"/>
    <property type="project" value="TreeGrafter"/>
</dbReference>
<dbReference type="Gene3D" id="3.30.450.20">
    <property type="entry name" value="PAS domain"/>
    <property type="match status" value="1"/>
</dbReference>
<protein>
    <recommendedName>
        <fullName evidence="1">diguanylate cyclase</fullName>
        <ecNumber evidence="1">2.7.7.65</ecNumber>
    </recommendedName>
</protein>
<dbReference type="RefSeq" id="WP_163316798.1">
    <property type="nucleotide sequence ID" value="NZ_JAAGAA010000011.1"/>
</dbReference>
<sequence>MADQDLAALRAELASLREENAALREKLAAALDGTGVCLWQGEPQSGRLTVFNLQDFDAGDMAPDFQAWLAKLHPDDRASTLEHYYGHLAGERPFYEAEYRTLNPDGGVTWLWDRGRVVERDENGRPLRILGAHIDITRRKAHEAQLARLAHHDALTGLPNRRPMLERLRRETEARTVDTASVLALAMLDIDHFKTFNDRFGHDVGDRVLAGVGQHLAGQLREGELCCRWGGEEFLLLLFGASADEAALRVERIRASFAALGQALALPAPVGASVGVTTHRVGESFTQTIRRADHALLAAKQGGRGRICRG</sequence>
<dbReference type="SUPFAM" id="SSF55785">
    <property type="entry name" value="PYP-like sensor domain (PAS domain)"/>
    <property type="match status" value="1"/>
</dbReference>
<reference evidence="6 7" key="1">
    <citation type="submission" date="2020-02" db="EMBL/GenBank/DDBJ databases">
        <authorList>
            <person name="Yang Z."/>
        </authorList>
    </citation>
    <scope>NUCLEOTIDE SEQUENCE [LARGE SCALE GENOMIC DNA]</scope>
    <source>
        <strain evidence="6 7">HX-7-9</strain>
    </source>
</reference>
<dbReference type="InterPro" id="IPR043128">
    <property type="entry name" value="Rev_trsase/Diguanyl_cyclase"/>
</dbReference>
<dbReference type="Pfam" id="PF00990">
    <property type="entry name" value="GGDEF"/>
    <property type="match status" value="1"/>
</dbReference>
<comment type="catalytic activity">
    <reaction evidence="2">
        <text>2 GTP = 3',3'-c-di-GMP + 2 diphosphate</text>
        <dbReference type="Rhea" id="RHEA:24898"/>
        <dbReference type="ChEBI" id="CHEBI:33019"/>
        <dbReference type="ChEBI" id="CHEBI:37565"/>
        <dbReference type="ChEBI" id="CHEBI:58805"/>
        <dbReference type="EC" id="2.7.7.65"/>
    </reaction>
</comment>
<dbReference type="GO" id="GO:1902201">
    <property type="term" value="P:negative regulation of bacterial-type flagellum-dependent cell motility"/>
    <property type="evidence" value="ECO:0007669"/>
    <property type="project" value="TreeGrafter"/>
</dbReference>
<comment type="caution">
    <text evidence="6">The sequence shown here is derived from an EMBL/GenBank/DDBJ whole genome shotgun (WGS) entry which is preliminary data.</text>
</comment>
<dbReference type="InterPro" id="IPR013655">
    <property type="entry name" value="PAS_fold_3"/>
</dbReference>
<dbReference type="AlphaFoldDB" id="A0A6B2KUD2"/>
<dbReference type="InterPro" id="IPR000700">
    <property type="entry name" value="PAS-assoc_C"/>
</dbReference>
<dbReference type="NCBIfam" id="TIGR00229">
    <property type="entry name" value="sensory_box"/>
    <property type="match status" value="1"/>
</dbReference>
<feature type="coiled-coil region" evidence="3">
    <location>
        <begin position="6"/>
        <end position="33"/>
    </location>
</feature>
<proteinExistence type="predicted"/>
<feature type="domain" description="PAC" evidence="4">
    <location>
        <begin position="95"/>
        <end position="148"/>
    </location>
</feature>
<dbReference type="InterPro" id="IPR000160">
    <property type="entry name" value="GGDEF_dom"/>
</dbReference>
<dbReference type="Gene3D" id="3.30.70.270">
    <property type="match status" value="1"/>
</dbReference>
<dbReference type="FunFam" id="3.30.70.270:FF:000001">
    <property type="entry name" value="Diguanylate cyclase domain protein"/>
    <property type="match status" value="1"/>
</dbReference>
<dbReference type="InterPro" id="IPR050469">
    <property type="entry name" value="Diguanylate_Cyclase"/>
</dbReference>
<dbReference type="Gene3D" id="2.10.70.100">
    <property type="match status" value="1"/>
</dbReference>
<dbReference type="PROSITE" id="PS50887">
    <property type="entry name" value="GGDEF"/>
    <property type="match status" value="1"/>
</dbReference>
<feature type="domain" description="GGDEF" evidence="5">
    <location>
        <begin position="181"/>
        <end position="310"/>
    </location>
</feature>
<dbReference type="EC" id="2.7.7.65" evidence="1"/>
<evidence type="ECO:0000256" key="3">
    <source>
        <dbReference type="SAM" id="Coils"/>
    </source>
</evidence>
<keyword evidence="7" id="KW-1185">Reference proteome</keyword>
<dbReference type="PROSITE" id="PS50113">
    <property type="entry name" value="PAC"/>
    <property type="match status" value="1"/>
</dbReference>
<dbReference type="InterPro" id="IPR001610">
    <property type="entry name" value="PAC"/>
</dbReference>
<evidence type="ECO:0000313" key="6">
    <source>
        <dbReference type="EMBL" id="NDV13609.1"/>
    </source>
</evidence>
<evidence type="ECO:0000256" key="1">
    <source>
        <dbReference type="ARBA" id="ARBA00012528"/>
    </source>
</evidence>
<dbReference type="NCBIfam" id="TIGR00254">
    <property type="entry name" value="GGDEF"/>
    <property type="match status" value="1"/>
</dbReference>
<keyword evidence="3" id="KW-0175">Coiled coil</keyword>
<accession>A0A6B2KUD2</accession>
<evidence type="ECO:0000259" key="4">
    <source>
        <dbReference type="PROSITE" id="PS50113"/>
    </source>
</evidence>
<dbReference type="InterPro" id="IPR029787">
    <property type="entry name" value="Nucleotide_cyclase"/>
</dbReference>
<dbReference type="GO" id="GO:0052621">
    <property type="term" value="F:diguanylate cyclase activity"/>
    <property type="evidence" value="ECO:0007669"/>
    <property type="project" value="UniProtKB-EC"/>
</dbReference>
<evidence type="ECO:0000313" key="7">
    <source>
        <dbReference type="Proteomes" id="UP000482578"/>
    </source>
</evidence>
<dbReference type="InterPro" id="IPR035965">
    <property type="entry name" value="PAS-like_dom_sf"/>
</dbReference>
<dbReference type="Pfam" id="PF08447">
    <property type="entry name" value="PAS_3"/>
    <property type="match status" value="1"/>
</dbReference>
<dbReference type="Proteomes" id="UP000482578">
    <property type="component" value="Unassembled WGS sequence"/>
</dbReference>
<evidence type="ECO:0000259" key="5">
    <source>
        <dbReference type="PROSITE" id="PS50887"/>
    </source>
</evidence>
<dbReference type="SMART" id="SM00086">
    <property type="entry name" value="PAC"/>
    <property type="match status" value="1"/>
</dbReference>
<evidence type="ECO:0000256" key="2">
    <source>
        <dbReference type="ARBA" id="ARBA00034247"/>
    </source>
</evidence>
<dbReference type="InterPro" id="IPR000014">
    <property type="entry name" value="PAS"/>
</dbReference>
<dbReference type="SMART" id="SM00267">
    <property type="entry name" value="GGDEF"/>
    <property type="match status" value="1"/>
</dbReference>
<dbReference type="CDD" id="cd01949">
    <property type="entry name" value="GGDEF"/>
    <property type="match status" value="1"/>
</dbReference>